<reference evidence="1" key="1">
    <citation type="submission" date="2023-02" db="EMBL/GenBank/DDBJ databases">
        <title>Genome of toxic invasive species Heracleum sosnowskyi carries increased number of genes despite the absence of recent whole-genome duplications.</title>
        <authorList>
            <person name="Schelkunov M."/>
            <person name="Shtratnikova V."/>
            <person name="Makarenko M."/>
            <person name="Klepikova A."/>
            <person name="Omelchenko D."/>
            <person name="Novikova G."/>
            <person name="Obukhova E."/>
            <person name="Bogdanov V."/>
            <person name="Penin A."/>
            <person name="Logacheva M."/>
        </authorList>
    </citation>
    <scope>NUCLEOTIDE SEQUENCE</scope>
    <source>
        <strain evidence="1">Hsosn_3</strain>
        <tissue evidence="1">Leaf</tissue>
    </source>
</reference>
<evidence type="ECO:0000313" key="2">
    <source>
        <dbReference type="Proteomes" id="UP001237642"/>
    </source>
</evidence>
<gene>
    <name evidence="1" type="ORF">POM88_027320</name>
</gene>
<proteinExistence type="predicted"/>
<reference evidence="1" key="2">
    <citation type="submission" date="2023-05" db="EMBL/GenBank/DDBJ databases">
        <authorList>
            <person name="Schelkunov M.I."/>
        </authorList>
    </citation>
    <scope>NUCLEOTIDE SEQUENCE</scope>
    <source>
        <strain evidence="1">Hsosn_3</strain>
        <tissue evidence="1">Leaf</tissue>
    </source>
</reference>
<name>A0AAD8I8R2_9APIA</name>
<protein>
    <submittedName>
        <fullName evidence="1">Uncharacterized protein</fullName>
    </submittedName>
</protein>
<accession>A0AAD8I8R2</accession>
<comment type="caution">
    <text evidence="1">The sequence shown here is derived from an EMBL/GenBank/DDBJ whole genome shotgun (WGS) entry which is preliminary data.</text>
</comment>
<dbReference type="AlphaFoldDB" id="A0AAD8I8R2"/>
<evidence type="ECO:0000313" key="1">
    <source>
        <dbReference type="EMBL" id="KAK1380576.1"/>
    </source>
</evidence>
<keyword evidence="2" id="KW-1185">Reference proteome</keyword>
<dbReference type="Proteomes" id="UP001237642">
    <property type="component" value="Unassembled WGS sequence"/>
</dbReference>
<dbReference type="EMBL" id="JAUIZM010000006">
    <property type="protein sequence ID" value="KAK1380576.1"/>
    <property type="molecule type" value="Genomic_DNA"/>
</dbReference>
<sequence>MCNRNAWRKVEPNPTYGLGLGRDFHVCVNGILCFDCGLDDMMTFNLNKEVFNYAINKINLWVLDDEACLDGGIEASWTLMLNIDVNLPIEFVQSYLKSGDLLVLVDRVWCCLYNSGNKVVRNFEDFDSSSCLTIFEYAESLVSIPGFKQVNLDTN</sequence>
<organism evidence="1 2">
    <name type="scientific">Heracleum sosnowskyi</name>
    <dbReference type="NCBI Taxonomy" id="360622"/>
    <lineage>
        <taxon>Eukaryota</taxon>
        <taxon>Viridiplantae</taxon>
        <taxon>Streptophyta</taxon>
        <taxon>Embryophyta</taxon>
        <taxon>Tracheophyta</taxon>
        <taxon>Spermatophyta</taxon>
        <taxon>Magnoliopsida</taxon>
        <taxon>eudicotyledons</taxon>
        <taxon>Gunneridae</taxon>
        <taxon>Pentapetalae</taxon>
        <taxon>asterids</taxon>
        <taxon>campanulids</taxon>
        <taxon>Apiales</taxon>
        <taxon>Apiaceae</taxon>
        <taxon>Apioideae</taxon>
        <taxon>apioid superclade</taxon>
        <taxon>Tordylieae</taxon>
        <taxon>Tordyliinae</taxon>
        <taxon>Heracleum</taxon>
    </lineage>
</organism>